<gene>
    <name evidence="3" type="ordered locus">Sgly_1770</name>
</gene>
<sequence length="561" mass="61626">MGRKIGIDVGGTFTDAVLLEDCSLLRCCKVMTEPDDLLQTLLNAIDTLETDCSEINEITVSTTLVTNAVLQKRTPGVHLVLFPGTGMKLSALPWPVEFHVLTGELDFRGREVRPPDRGEWAGLVEQLRQEKQPLVAIAGKFSHRNHIHELQLAEYLKKELPHVEIMTGSQWGQPNFYRRSLTAYLHLASQTIFDDFASQLKFALECRGYTSVIRVLKADGGVLPIEKIRPVDSIYSGPAASILGAMAQQDNPEQSYVVVDIGGTTTDIGLVLSDAPLRSAKGAQIGPYFTSIRSLAVRSLPIGGDSAITVRKGKIRIEPFRHGPARCIGGPEPTPTDALRCLRLTKFGNYEQAVIAMAGLLPASDREDPILISRLAKKMAEKIIGEVVETIAEAIEQLLKEWREEPAYKVWEVLHPHHNMNFRVHLSGGGSFGLADYLAQRLKMETSPVPCSDVSNALGAAMAKSTFSWTLNLDTSLGRYGIEETGEQGNWSGSLKPHKEIEDFLNQLASQQAAQMGIDAENLESEPLDYFPLVENQRTIGQIVRGAVHVHPGVRGRVSNV</sequence>
<feature type="domain" description="Hydantoinase A/oxoprolinase" evidence="1">
    <location>
        <begin position="186"/>
        <end position="465"/>
    </location>
</feature>
<feature type="domain" description="Hydantoinase/oxoprolinase N-terminal" evidence="2">
    <location>
        <begin position="4"/>
        <end position="159"/>
    </location>
</feature>
<dbReference type="PANTHER" id="PTHR11365:SF2">
    <property type="entry name" value="5-OXOPROLINASE"/>
    <property type="match status" value="1"/>
</dbReference>
<organism evidence="3 4">
    <name type="scientific">Syntrophobotulus glycolicus (strain DSM 8271 / FlGlyR)</name>
    <dbReference type="NCBI Taxonomy" id="645991"/>
    <lineage>
        <taxon>Bacteria</taxon>
        <taxon>Bacillati</taxon>
        <taxon>Bacillota</taxon>
        <taxon>Clostridia</taxon>
        <taxon>Eubacteriales</taxon>
        <taxon>Desulfitobacteriaceae</taxon>
        <taxon>Syntrophobotulus</taxon>
    </lineage>
</organism>
<dbReference type="Pfam" id="PF01968">
    <property type="entry name" value="Hydantoinase_A"/>
    <property type="match status" value="1"/>
</dbReference>
<dbReference type="PANTHER" id="PTHR11365">
    <property type="entry name" value="5-OXOPROLINASE RELATED"/>
    <property type="match status" value="1"/>
</dbReference>
<dbReference type="RefSeq" id="WP_013624935.1">
    <property type="nucleotide sequence ID" value="NC_015172.1"/>
</dbReference>
<dbReference type="GO" id="GO:0006749">
    <property type="term" value="P:glutathione metabolic process"/>
    <property type="evidence" value="ECO:0007669"/>
    <property type="project" value="TreeGrafter"/>
</dbReference>
<evidence type="ECO:0000313" key="3">
    <source>
        <dbReference type="EMBL" id="ADY56067.1"/>
    </source>
</evidence>
<dbReference type="AlphaFoldDB" id="F0SZI1"/>
<dbReference type="GO" id="GO:0005829">
    <property type="term" value="C:cytosol"/>
    <property type="evidence" value="ECO:0007669"/>
    <property type="project" value="TreeGrafter"/>
</dbReference>
<dbReference type="InterPro" id="IPR008040">
    <property type="entry name" value="Hydant_A_N"/>
</dbReference>
<dbReference type="SUPFAM" id="SSF53067">
    <property type="entry name" value="Actin-like ATPase domain"/>
    <property type="match status" value="1"/>
</dbReference>
<protein>
    <submittedName>
        <fullName evidence="3">Hydantoinase/oxoprolinase</fullName>
    </submittedName>
</protein>
<dbReference type="GO" id="GO:0017168">
    <property type="term" value="F:5-oxoprolinase (ATP-hydrolyzing) activity"/>
    <property type="evidence" value="ECO:0007669"/>
    <property type="project" value="TreeGrafter"/>
</dbReference>
<reference evidence="4" key="2">
    <citation type="submission" date="2011-02" db="EMBL/GenBank/DDBJ databases">
        <title>The complete genome of Syntrophobotulus glycolicus DSM 8271.</title>
        <authorList>
            <person name="Lucas S."/>
            <person name="Copeland A."/>
            <person name="Lapidus A."/>
            <person name="Bruce D."/>
            <person name="Goodwin L."/>
            <person name="Pitluck S."/>
            <person name="Kyrpides N."/>
            <person name="Mavromatis K."/>
            <person name="Pagani I."/>
            <person name="Ivanova N."/>
            <person name="Mikhailova N."/>
            <person name="Chertkov O."/>
            <person name="Held B."/>
            <person name="Detter J.C."/>
            <person name="Tapia R."/>
            <person name="Han C."/>
            <person name="Land M."/>
            <person name="Hauser L."/>
            <person name="Markowitz V."/>
            <person name="Cheng J.-F."/>
            <person name="Hugenholtz P."/>
            <person name="Woyke T."/>
            <person name="Wu D."/>
            <person name="Spring S."/>
            <person name="Schroeder M."/>
            <person name="Brambilla E."/>
            <person name="Klenk H.-P."/>
            <person name="Eisen J.A."/>
        </authorList>
    </citation>
    <scope>NUCLEOTIDE SEQUENCE [LARGE SCALE GENOMIC DNA]</scope>
    <source>
        <strain evidence="4">DSM 8271 / FlGlyR</strain>
    </source>
</reference>
<dbReference type="Gene3D" id="3.30.420.40">
    <property type="match status" value="1"/>
</dbReference>
<dbReference type="Proteomes" id="UP000007488">
    <property type="component" value="Chromosome"/>
</dbReference>
<keyword evidence="4" id="KW-1185">Reference proteome</keyword>
<evidence type="ECO:0000259" key="1">
    <source>
        <dbReference type="Pfam" id="PF01968"/>
    </source>
</evidence>
<dbReference type="InterPro" id="IPR043129">
    <property type="entry name" value="ATPase_NBD"/>
</dbReference>
<dbReference type="InterPro" id="IPR045079">
    <property type="entry name" value="Oxoprolinase-like"/>
</dbReference>
<dbReference type="OrthoDB" id="9768323at2"/>
<accession>F0SZI1</accession>
<name>F0SZI1_SYNGF</name>
<reference evidence="3 4" key="1">
    <citation type="journal article" date="2011" name="Stand. Genomic Sci.">
        <title>Complete genome sequence of Syntrophobotulus glycolicus type strain (FlGlyR).</title>
        <authorList>
            <person name="Han C."/>
            <person name="Mwirichia R."/>
            <person name="Chertkov O."/>
            <person name="Held B."/>
            <person name="Lapidus A."/>
            <person name="Nolan M."/>
            <person name="Lucas S."/>
            <person name="Hammon N."/>
            <person name="Deshpande S."/>
            <person name="Cheng J.F."/>
            <person name="Tapia R."/>
            <person name="Goodwin L."/>
            <person name="Pitluck S."/>
            <person name="Huntemann M."/>
            <person name="Liolios K."/>
            <person name="Ivanova N."/>
            <person name="Pagani I."/>
            <person name="Mavromatis K."/>
            <person name="Ovchinikova G."/>
            <person name="Pati A."/>
            <person name="Chen A."/>
            <person name="Palaniappan K."/>
            <person name="Land M."/>
            <person name="Hauser L."/>
            <person name="Brambilla E.M."/>
            <person name="Rohde M."/>
            <person name="Spring S."/>
            <person name="Sikorski J."/>
            <person name="Goker M."/>
            <person name="Woyke T."/>
            <person name="Bristow J."/>
            <person name="Eisen J.A."/>
            <person name="Markowitz V."/>
            <person name="Hugenholtz P."/>
            <person name="Kyrpides N.C."/>
            <person name="Klenk H.P."/>
            <person name="Detter J.C."/>
        </authorList>
    </citation>
    <scope>NUCLEOTIDE SEQUENCE [LARGE SCALE GENOMIC DNA]</scope>
    <source>
        <strain evidence="4">DSM 8271 / FlGlyR</strain>
    </source>
</reference>
<dbReference type="Pfam" id="PF05378">
    <property type="entry name" value="Hydant_A_N"/>
    <property type="match status" value="1"/>
</dbReference>
<dbReference type="EMBL" id="CP002547">
    <property type="protein sequence ID" value="ADY56067.1"/>
    <property type="molecule type" value="Genomic_DNA"/>
</dbReference>
<proteinExistence type="predicted"/>
<dbReference type="HOGENOM" id="CLU_014140_2_0_9"/>
<evidence type="ECO:0000259" key="2">
    <source>
        <dbReference type="Pfam" id="PF05378"/>
    </source>
</evidence>
<dbReference type="KEGG" id="sgy:Sgly_1770"/>
<evidence type="ECO:0000313" key="4">
    <source>
        <dbReference type="Proteomes" id="UP000007488"/>
    </source>
</evidence>
<dbReference type="STRING" id="645991.Sgly_1770"/>
<dbReference type="eggNOG" id="COG0145">
    <property type="taxonomic scope" value="Bacteria"/>
</dbReference>
<dbReference type="InterPro" id="IPR002821">
    <property type="entry name" value="Hydantoinase_A"/>
</dbReference>